<keyword evidence="1" id="KW-0645">Protease</keyword>
<dbReference type="Pfam" id="PF03420">
    <property type="entry name" value="Peptidase_S77"/>
    <property type="match status" value="1"/>
</dbReference>
<reference evidence="1" key="1">
    <citation type="journal article" date="2021" name="Proc. Natl. Acad. Sci. U.S.A.">
        <title>A Catalog of Tens of Thousands of Viruses from Human Metagenomes Reveals Hidden Associations with Chronic Diseases.</title>
        <authorList>
            <person name="Tisza M.J."/>
            <person name="Buck C.B."/>
        </authorList>
    </citation>
    <scope>NUCLEOTIDE SEQUENCE</scope>
    <source>
        <strain evidence="1">Ctjp727</strain>
    </source>
</reference>
<dbReference type="GO" id="GO:0006508">
    <property type="term" value="P:proteolysis"/>
    <property type="evidence" value="ECO:0007669"/>
    <property type="project" value="UniProtKB-KW"/>
</dbReference>
<protein>
    <submittedName>
        <fullName evidence="1">Prohead core protein serine protease</fullName>
    </submittedName>
</protein>
<dbReference type="InterPro" id="IPR005082">
    <property type="entry name" value="Peptidase_U9_T4_prohead"/>
</dbReference>
<dbReference type="GO" id="GO:0008233">
    <property type="term" value="F:peptidase activity"/>
    <property type="evidence" value="ECO:0007669"/>
    <property type="project" value="UniProtKB-KW"/>
</dbReference>
<keyword evidence="1" id="KW-0378">Hydrolase</keyword>
<name>A0A8S5RUW3_9CAUD</name>
<dbReference type="EMBL" id="BK056117">
    <property type="protein sequence ID" value="DAF08402.1"/>
    <property type="molecule type" value="Genomic_DNA"/>
</dbReference>
<accession>A0A8S5RUW3</accession>
<organism evidence="1">
    <name type="scientific">Ackermannviridae sp</name>
    <dbReference type="NCBI Taxonomy" id="2831612"/>
    <lineage>
        <taxon>Viruses</taxon>
        <taxon>Duplodnaviria</taxon>
        <taxon>Heunggongvirae</taxon>
        <taxon>Uroviricota</taxon>
        <taxon>Caudoviricetes</taxon>
        <taxon>Pantevenvirales</taxon>
        <taxon>Ackermannviridae</taxon>
    </lineage>
</organism>
<evidence type="ECO:0000313" key="1">
    <source>
        <dbReference type="EMBL" id="DAF08402.1"/>
    </source>
</evidence>
<proteinExistence type="predicted"/>
<sequence>MSLTGTFGVCGVLNNNNRIYETSNYKAMVDILKKEIAEKGGIPGELEHPNTMNITLDNVSHKITDINIDENGLVTGTIVLLDTPKGQLAQSIVRGGLPLYVSSRATGEIKESKVCLSKIYTYDLVGTPGFSQARVHLNENQSVTQLNESVYVISEGGASKNNDTNTQKRDIHHKTILEGRFVDGWYDPIDKKLSTLKYEENPELTKEFNDTNNDDEFFVNKKYQPQNVTIYSTKYQGKVCANVVIDANNGDKKFLFDLGNFLTASYVGIDHFYFTTSNPGQRISLEILNVELDSNEDGSLYFADRNIDLSFENPNHEEWVEDGMVDPWPDDDYNENNNNNMTEQINEAVLASENRTQDYIINTVMPAIEDWMVESFAPEIQKWLESHYKQSIQEATEDYISKLVAPVIEDWVCNEYSKSMENWLNTEYASKIESWITEQFAGILDGYIGEQLTPEILNQAKIQLNESLKENKKNTLVDIKDTLTMLEGIAKTNVNGIVGNFKPAGTINESLNKFNDQPVYIKNMPDHIRPKYLSLNESIKESIDTRAKLFNFNVPGAIERFWADFDERYGKQTHTNITENSNNGGQFNGGLILDNRERAIRETLRARFANRLNR</sequence>